<dbReference type="InterPro" id="IPR051313">
    <property type="entry name" value="Bact_iron-sidero_bind"/>
</dbReference>
<dbReference type="Pfam" id="PF01497">
    <property type="entry name" value="Peripla_BP_2"/>
    <property type="match status" value="1"/>
</dbReference>
<dbReference type="InterPro" id="IPR002491">
    <property type="entry name" value="ABC_transptr_periplasmic_BD"/>
</dbReference>
<evidence type="ECO:0000313" key="8">
    <source>
        <dbReference type="Proteomes" id="UP000272503"/>
    </source>
</evidence>
<name>A0A3L7AB32_9MICO</name>
<keyword evidence="3" id="KW-0813">Transport</keyword>
<dbReference type="EMBL" id="RCUX01000002">
    <property type="protein sequence ID" value="RLP77533.1"/>
    <property type="molecule type" value="Genomic_DNA"/>
</dbReference>
<evidence type="ECO:0000313" key="7">
    <source>
        <dbReference type="EMBL" id="RLP77533.1"/>
    </source>
</evidence>
<evidence type="ECO:0000256" key="1">
    <source>
        <dbReference type="ARBA" id="ARBA00004196"/>
    </source>
</evidence>
<sequence>MNSTSVSRRLAGVALTALAALALSACATGSGAAPASASTREFTTDTGTVTIPKKIDRVVSVDFYTPAALLDLGVKPVGVVNTYFEKESRGIPDTYREQVQKSDAISIGEYYELNVEAVAQAKPDVIVATDDFLPLDDPMRAQLEKIAPIVTFSARDSLSWKTRADGMADLMGRTEQLATVKKTYEDRLAEVKQAHPSFLDNETMAVFVPTEDTWGTYASTHFTGGVWSDVGARYRDQQPDEINEAKFPNWFSFEALDRLNNATVLFSQIPITDIVPALTDSVLWKNLPAVKDGMVFENIPYSPTGSYGWGTINLNDIDPLLTRVETARAEVK</sequence>
<feature type="chain" id="PRO_5018149432" evidence="5">
    <location>
        <begin position="33"/>
        <end position="332"/>
    </location>
</feature>
<dbReference type="AlphaFoldDB" id="A0A3L7AB32"/>
<protein>
    <submittedName>
        <fullName evidence="7">ABC transporter substrate-binding protein</fullName>
    </submittedName>
</protein>
<dbReference type="OrthoDB" id="9793175at2"/>
<dbReference type="SUPFAM" id="SSF53807">
    <property type="entry name" value="Helical backbone' metal receptor"/>
    <property type="match status" value="1"/>
</dbReference>
<comment type="similarity">
    <text evidence="2">Belongs to the bacterial solute-binding protein 8 family.</text>
</comment>
<dbReference type="PANTHER" id="PTHR30532:SF24">
    <property type="entry name" value="FERRIC ENTEROBACTIN-BINDING PERIPLASMIC PROTEIN FEPB"/>
    <property type="match status" value="1"/>
</dbReference>
<comment type="subcellular location">
    <subcellularLocation>
        <location evidence="1">Cell envelope</location>
    </subcellularLocation>
</comment>
<evidence type="ECO:0000256" key="2">
    <source>
        <dbReference type="ARBA" id="ARBA00008814"/>
    </source>
</evidence>
<dbReference type="Proteomes" id="UP000272503">
    <property type="component" value="Unassembled WGS sequence"/>
</dbReference>
<evidence type="ECO:0000256" key="4">
    <source>
        <dbReference type="ARBA" id="ARBA00022729"/>
    </source>
</evidence>
<feature type="domain" description="Fe/B12 periplasmic-binding" evidence="6">
    <location>
        <begin position="57"/>
        <end position="328"/>
    </location>
</feature>
<evidence type="ECO:0000259" key="6">
    <source>
        <dbReference type="PROSITE" id="PS50983"/>
    </source>
</evidence>
<reference evidence="7 8" key="1">
    <citation type="submission" date="2018-10" db="EMBL/GenBank/DDBJ databases">
        <authorList>
            <person name="Li J."/>
        </authorList>
    </citation>
    <scope>NUCLEOTIDE SEQUENCE [LARGE SCALE GENOMIC DNA]</scope>
    <source>
        <strain evidence="7 8">IF 016277</strain>
    </source>
</reference>
<evidence type="ECO:0000256" key="5">
    <source>
        <dbReference type="SAM" id="SignalP"/>
    </source>
</evidence>
<accession>A0A3L7AB32</accession>
<dbReference type="PROSITE" id="PS50983">
    <property type="entry name" value="FE_B12_PBP"/>
    <property type="match status" value="1"/>
</dbReference>
<dbReference type="GO" id="GO:1901678">
    <property type="term" value="P:iron coordination entity transport"/>
    <property type="evidence" value="ECO:0007669"/>
    <property type="project" value="UniProtKB-ARBA"/>
</dbReference>
<dbReference type="GO" id="GO:0030288">
    <property type="term" value="C:outer membrane-bounded periplasmic space"/>
    <property type="evidence" value="ECO:0007669"/>
    <property type="project" value="TreeGrafter"/>
</dbReference>
<keyword evidence="8" id="KW-1185">Reference proteome</keyword>
<dbReference type="PANTHER" id="PTHR30532">
    <property type="entry name" value="IRON III DICITRATE-BINDING PERIPLASMIC PROTEIN"/>
    <property type="match status" value="1"/>
</dbReference>
<proteinExistence type="inferred from homology"/>
<dbReference type="Gene3D" id="3.40.50.1980">
    <property type="entry name" value="Nitrogenase molybdenum iron protein domain"/>
    <property type="match status" value="2"/>
</dbReference>
<feature type="signal peptide" evidence="5">
    <location>
        <begin position="1"/>
        <end position="32"/>
    </location>
</feature>
<keyword evidence="4 5" id="KW-0732">Signal</keyword>
<comment type="caution">
    <text evidence="7">The sequence shown here is derived from an EMBL/GenBank/DDBJ whole genome shotgun (WGS) entry which is preliminary data.</text>
</comment>
<dbReference type="RefSeq" id="WP_121647514.1">
    <property type="nucleotide sequence ID" value="NZ_RCUX01000002.1"/>
</dbReference>
<evidence type="ECO:0000256" key="3">
    <source>
        <dbReference type="ARBA" id="ARBA00022448"/>
    </source>
</evidence>
<gene>
    <name evidence="7" type="ORF">D9V32_03570</name>
</gene>
<organism evidence="7 8">
    <name type="scientific">Mycetocola tolaasinivorans</name>
    <dbReference type="NCBI Taxonomy" id="76635"/>
    <lineage>
        <taxon>Bacteria</taxon>
        <taxon>Bacillati</taxon>
        <taxon>Actinomycetota</taxon>
        <taxon>Actinomycetes</taxon>
        <taxon>Micrococcales</taxon>
        <taxon>Microbacteriaceae</taxon>
        <taxon>Mycetocola</taxon>
    </lineage>
</organism>